<gene>
    <name evidence="3" type="ORF">MM415B02169_0019</name>
</gene>
<dbReference type="GO" id="GO:0005694">
    <property type="term" value="C:chromosome"/>
    <property type="evidence" value="ECO:0007669"/>
    <property type="project" value="TreeGrafter"/>
</dbReference>
<dbReference type="AlphaFoldDB" id="A0A6M3KUR2"/>
<protein>
    <submittedName>
        <fullName evidence="3">Putative methyltransferase</fullName>
    </submittedName>
</protein>
<dbReference type="Gene3D" id="1.10.10.2830">
    <property type="match status" value="1"/>
</dbReference>
<dbReference type="SMART" id="SM00470">
    <property type="entry name" value="ParB"/>
    <property type="match status" value="1"/>
</dbReference>
<dbReference type="InterPro" id="IPR029063">
    <property type="entry name" value="SAM-dependent_MTases_sf"/>
</dbReference>
<dbReference type="PROSITE" id="PS51143">
    <property type="entry name" value="MT_A70"/>
    <property type="match status" value="1"/>
</dbReference>
<proteinExistence type="predicted"/>
<dbReference type="InterPro" id="IPR007757">
    <property type="entry name" value="MT-A70-like"/>
</dbReference>
<dbReference type="GO" id="GO:0008168">
    <property type="term" value="F:methyltransferase activity"/>
    <property type="evidence" value="ECO:0007669"/>
    <property type="project" value="UniProtKB-KW"/>
</dbReference>
<dbReference type="SUPFAM" id="SSF110849">
    <property type="entry name" value="ParB/Sulfiredoxin"/>
    <property type="match status" value="1"/>
</dbReference>
<evidence type="ECO:0000313" key="3">
    <source>
        <dbReference type="EMBL" id="QJA85847.1"/>
    </source>
</evidence>
<feature type="compositionally biased region" description="Low complexity" evidence="1">
    <location>
        <begin position="180"/>
        <end position="192"/>
    </location>
</feature>
<dbReference type="GO" id="GO:0032259">
    <property type="term" value="P:methylation"/>
    <property type="evidence" value="ECO:0007669"/>
    <property type="project" value="UniProtKB-KW"/>
</dbReference>
<dbReference type="InterPro" id="IPR003115">
    <property type="entry name" value="ParB_N"/>
</dbReference>
<evidence type="ECO:0000256" key="1">
    <source>
        <dbReference type="SAM" id="MobiDB-lite"/>
    </source>
</evidence>
<sequence>MAIALRPGNESATARPGTYARPTSPAADALPGPSRRGFLFGDEMMATMLPVSSIIVTRRRRLANAEKVAALVESMQRVGLLNAITVRENHVLVAGLHRLEAAKALAWDTIPANVVSLNELDAELAEIDENLIRSDLTVLERSQYLKRRKEIYEARHPETKAGVAGGKARQGSASDTLSFAGDTASATGTSARTIERQTRPAEDIVPEVQEQIAAHPVADNQAELTKLARQPDAVQRQIAQRLVAGEAETTAQAVQQIRRQENRAELTATVEREAVMPTGVFDVVVIDPPWPMVKIERDVRPNQTGLAYPTMSIDEIAALDIPCAENAHVWLWTTHKFLPDAFQLLQQWGLKYVCAFVWHKPGGFQPTGLPQFNCEFALYARRGSPIFLDTKDLPLCFNAPRGAHSEKPECFYDMVRRTTAGRRLDMFNRRAIDGLLGYGKEAV</sequence>
<dbReference type="InterPro" id="IPR036086">
    <property type="entry name" value="ParB/Sulfiredoxin_sf"/>
</dbReference>
<dbReference type="InterPro" id="IPR050336">
    <property type="entry name" value="Chromosome_partition/occlusion"/>
</dbReference>
<dbReference type="PROSITE" id="PS00092">
    <property type="entry name" value="N6_MTASE"/>
    <property type="match status" value="1"/>
</dbReference>
<dbReference type="SUPFAM" id="SSF53335">
    <property type="entry name" value="S-adenosyl-L-methionine-dependent methyltransferases"/>
    <property type="match status" value="1"/>
</dbReference>
<dbReference type="PANTHER" id="PTHR33375:SF1">
    <property type="entry name" value="CHROMOSOME-PARTITIONING PROTEIN PARB-RELATED"/>
    <property type="match status" value="1"/>
</dbReference>
<dbReference type="PANTHER" id="PTHR33375">
    <property type="entry name" value="CHROMOSOME-PARTITIONING PROTEIN PARB-RELATED"/>
    <property type="match status" value="1"/>
</dbReference>
<dbReference type="GO" id="GO:0003676">
    <property type="term" value="F:nucleic acid binding"/>
    <property type="evidence" value="ECO:0007669"/>
    <property type="project" value="InterPro"/>
</dbReference>
<organism evidence="3">
    <name type="scientific">viral metagenome</name>
    <dbReference type="NCBI Taxonomy" id="1070528"/>
    <lineage>
        <taxon>unclassified sequences</taxon>
        <taxon>metagenomes</taxon>
        <taxon>organismal metagenomes</taxon>
    </lineage>
</organism>
<dbReference type="Gene3D" id="3.90.1530.30">
    <property type="match status" value="1"/>
</dbReference>
<dbReference type="Pfam" id="PF02195">
    <property type="entry name" value="ParB_N"/>
    <property type="match status" value="1"/>
</dbReference>
<evidence type="ECO:0000259" key="2">
    <source>
        <dbReference type="SMART" id="SM00470"/>
    </source>
</evidence>
<reference evidence="3" key="1">
    <citation type="submission" date="2020-03" db="EMBL/GenBank/DDBJ databases">
        <title>The deep terrestrial virosphere.</title>
        <authorList>
            <person name="Holmfeldt K."/>
            <person name="Nilsson E."/>
            <person name="Simone D."/>
            <person name="Lopez-Fernandez M."/>
            <person name="Wu X."/>
            <person name="de Brujin I."/>
            <person name="Lundin D."/>
            <person name="Andersson A."/>
            <person name="Bertilsson S."/>
            <person name="Dopson M."/>
        </authorList>
    </citation>
    <scope>NUCLEOTIDE SEQUENCE</scope>
    <source>
        <strain evidence="3">MM415B02169</strain>
    </source>
</reference>
<dbReference type="InterPro" id="IPR002052">
    <property type="entry name" value="DNA_methylase_N6_adenine_CS"/>
</dbReference>
<name>A0A6M3KUR2_9ZZZZ</name>
<feature type="region of interest" description="Disordered" evidence="1">
    <location>
        <begin position="1"/>
        <end position="32"/>
    </location>
</feature>
<feature type="region of interest" description="Disordered" evidence="1">
    <location>
        <begin position="160"/>
        <end position="194"/>
    </location>
</feature>
<dbReference type="EMBL" id="MT142598">
    <property type="protein sequence ID" value="QJA85847.1"/>
    <property type="molecule type" value="Genomic_DNA"/>
</dbReference>
<keyword evidence="3" id="KW-0808">Transferase</keyword>
<dbReference type="Pfam" id="PF05063">
    <property type="entry name" value="MT-A70"/>
    <property type="match status" value="1"/>
</dbReference>
<dbReference type="CDD" id="cd16409">
    <property type="entry name" value="ParB_N_like"/>
    <property type="match status" value="1"/>
</dbReference>
<dbReference type="GO" id="GO:0007059">
    <property type="term" value="P:chromosome segregation"/>
    <property type="evidence" value="ECO:0007669"/>
    <property type="project" value="TreeGrafter"/>
</dbReference>
<accession>A0A6M3KUR2</accession>
<keyword evidence="3" id="KW-0489">Methyltransferase</keyword>
<feature type="domain" description="ParB-like N-terminal" evidence="2">
    <location>
        <begin position="47"/>
        <end position="131"/>
    </location>
</feature>